<dbReference type="GeneID" id="98403380"/>
<dbReference type="AlphaFoldDB" id="A0A643FUE4"/>
<evidence type="ECO:0000313" key="2">
    <source>
        <dbReference type="Proteomes" id="UP000397656"/>
    </source>
</evidence>
<dbReference type="Proteomes" id="UP000397656">
    <property type="component" value="Chromosome 1"/>
</dbReference>
<reference evidence="1 2" key="1">
    <citation type="submission" date="2020-10" db="EMBL/GenBank/DDBJ databases">
        <title>Complete genome sequence of Cupriavidus basilensis CCUG 49340T.</title>
        <authorList>
            <person name="Salva-Serra F."/>
            <person name="Donoso R.A."/>
            <person name="Cho K.H."/>
            <person name="Yoo J.A."/>
            <person name="Lee K."/>
            <person name="Yoon S.-H."/>
            <person name="Perez-Pantoja D."/>
            <person name="Moore E.R.B."/>
        </authorList>
    </citation>
    <scope>NUCLEOTIDE SEQUENCE [LARGE SCALE GENOMIC DNA]</scope>
    <source>
        <strain evidence="2">CCUG 49340</strain>
    </source>
</reference>
<dbReference type="RefSeq" id="WP_150986426.1">
    <property type="nucleotide sequence ID" value="NZ_CP062803.1"/>
</dbReference>
<dbReference type="EMBL" id="CP062803">
    <property type="protein sequence ID" value="QOT76527.1"/>
    <property type="molecule type" value="Genomic_DNA"/>
</dbReference>
<accession>A0A643FUE4</accession>
<gene>
    <name evidence="1" type="ORF">F7R26_020860</name>
</gene>
<name>A0A643FUE4_9BURK</name>
<evidence type="ECO:0000313" key="1">
    <source>
        <dbReference type="EMBL" id="QOT76527.1"/>
    </source>
</evidence>
<proteinExistence type="predicted"/>
<protein>
    <submittedName>
        <fullName evidence="1">Uncharacterized protein</fullName>
    </submittedName>
</protein>
<sequence length="77" mass="8589">MMEDLSRGTLPAPQVQQAQALANILAITRREWQVTGLGHLAVDHGRTGRRRDQLAQRAARAFEAQVMALRCRQAIVL</sequence>
<organism evidence="1 2">
    <name type="scientific">Cupriavidus basilensis</name>
    <dbReference type="NCBI Taxonomy" id="68895"/>
    <lineage>
        <taxon>Bacteria</taxon>
        <taxon>Pseudomonadati</taxon>
        <taxon>Pseudomonadota</taxon>
        <taxon>Betaproteobacteria</taxon>
        <taxon>Burkholderiales</taxon>
        <taxon>Burkholderiaceae</taxon>
        <taxon>Cupriavidus</taxon>
    </lineage>
</organism>